<comment type="caution">
    <text evidence="1">The sequence shown here is derived from an EMBL/GenBank/DDBJ whole genome shotgun (WGS) entry which is preliminary data.</text>
</comment>
<organism evidence="1">
    <name type="scientific">marine sediment metagenome</name>
    <dbReference type="NCBI Taxonomy" id="412755"/>
    <lineage>
        <taxon>unclassified sequences</taxon>
        <taxon>metagenomes</taxon>
        <taxon>ecological metagenomes</taxon>
    </lineage>
</organism>
<dbReference type="AlphaFoldDB" id="A0A0F9D9R2"/>
<dbReference type="EMBL" id="LAZR01029848">
    <property type="protein sequence ID" value="KKL58379.1"/>
    <property type="molecule type" value="Genomic_DNA"/>
</dbReference>
<sequence>MDWRIKMGNDLEMMRAKKAQHQYHQAYGYKLANWFQKIRRLTKMSDLENKYGENKYGEDYLRKLAEARKHQLAEAFKACSELEQIQQEYQEIYEALDPETMKDEDAASAEDLLDYIFRDTVYAIGETQGIAVPLNNQMTKWLIP</sequence>
<proteinExistence type="predicted"/>
<gene>
    <name evidence="1" type="ORF">LCGC14_2225980</name>
</gene>
<name>A0A0F9D9R2_9ZZZZ</name>
<reference evidence="1" key="1">
    <citation type="journal article" date="2015" name="Nature">
        <title>Complex archaea that bridge the gap between prokaryotes and eukaryotes.</title>
        <authorList>
            <person name="Spang A."/>
            <person name="Saw J.H."/>
            <person name="Jorgensen S.L."/>
            <person name="Zaremba-Niedzwiedzka K."/>
            <person name="Martijn J."/>
            <person name="Lind A.E."/>
            <person name="van Eijk R."/>
            <person name="Schleper C."/>
            <person name="Guy L."/>
            <person name="Ettema T.J."/>
        </authorList>
    </citation>
    <scope>NUCLEOTIDE SEQUENCE</scope>
</reference>
<protein>
    <submittedName>
        <fullName evidence="1">Uncharacterized protein</fullName>
    </submittedName>
</protein>
<evidence type="ECO:0000313" key="1">
    <source>
        <dbReference type="EMBL" id="KKL58379.1"/>
    </source>
</evidence>
<accession>A0A0F9D9R2</accession>